<keyword evidence="7" id="KW-1185">Reference proteome</keyword>
<gene>
    <name evidence="6" type="ORF">GCM10023320_72100</name>
</gene>
<keyword evidence="2" id="KW-0805">Transcription regulation</keyword>
<keyword evidence="3" id="KW-0238">DNA-binding</keyword>
<evidence type="ECO:0000256" key="3">
    <source>
        <dbReference type="ARBA" id="ARBA00023125"/>
    </source>
</evidence>
<evidence type="ECO:0000256" key="1">
    <source>
        <dbReference type="ARBA" id="ARBA00009437"/>
    </source>
</evidence>
<dbReference type="InterPro" id="IPR000847">
    <property type="entry name" value="LysR_HTH_N"/>
</dbReference>
<dbReference type="PANTHER" id="PTHR30346">
    <property type="entry name" value="TRANSCRIPTIONAL DUAL REGULATOR HCAR-RELATED"/>
    <property type="match status" value="1"/>
</dbReference>
<protein>
    <submittedName>
        <fullName evidence="6">LysR family transcriptional regulator</fullName>
    </submittedName>
</protein>
<keyword evidence="4" id="KW-0804">Transcription</keyword>
<dbReference type="RefSeq" id="WP_345611491.1">
    <property type="nucleotide sequence ID" value="NZ_BAABJO010000039.1"/>
</dbReference>
<evidence type="ECO:0000256" key="4">
    <source>
        <dbReference type="ARBA" id="ARBA00023163"/>
    </source>
</evidence>
<evidence type="ECO:0000256" key="2">
    <source>
        <dbReference type="ARBA" id="ARBA00023015"/>
    </source>
</evidence>
<reference evidence="7" key="1">
    <citation type="journal article" date="2019" name="Int. J. Syst. Evol. Microbiol.">
        <title>The Global Catalogue of Microorganisms (GCM) 10K type strain sequencing project: providing services to taxonomists for standard genome sequencing and annotation.</title>
        <authorList>
            <consortium name="The Broad Institute Genomics Platform"/>
            <consortium name="The Broad Institute Genome Sequencing Center for Infectious Disease"/>
            <person name="Wu L."/>
            <person name="Ma J."/>
        </authorList>
    </citation>
    <scope>NUCLEOTIDE SEQUENCE [LARGE SCALE GENOMIC DNA]</scope>
    <source>
        <strain evidence="7">JCM 18302</strain>
    </source>
</reference>
<accession>A0ABP9P081</accession>
<dbReference type="PROSITE" id="PS50931">
    <property type="entry name" value="HTH_LYSR"/>
    <property type="match status" value="1"/>
</dbReference>
<dbReference type="Proteomes" id="UP001500804">
    <property type="component" value="Unassembled WGS sequence"/>
</dbReference>
<evidence type="ECO:0000313" key="7">
    <source>
        <dbReference type="Proteomes" id="UP001500804"/>
    </source>
</evidence>
<dbReference type="Pfam" id="PF00126">
    <property type="entry name" value="HTH_1"/>
    <property type="match status" value="1"/>
</dbReference>
<comment type="caution">
    <text evidence="6">The sequence shown here is derived from an EMBL/GenBank/DDBJ whole genome shotgun (WGS) entry which is preliminary data.</text>
</comment>
<feature type="domain" description="HTH lysR-type" evidence="5">
    <location>
        <begin position="3"/>
        <end position="60"/>
    </location>
</feature>
<organism evidence="6 7">
    <name type="scientific">Pseudonocardia adelaidensis</name>
    <dbReference type="NCBI Taxonomy" id="648754"/>
    <lineage>
        <taxon>Bacteria</taxon>
        <taxon>Bacillati</taxon>
        <taxon>Actinomycetota</taxon>
        <taxon>Actinomycetes</taxon>
        <taxon>Pseudonocardiales</taxon>
        <taxon>Pseudonocardiaceae</taxon>
        <taxon>Pseudonocardia</taxon>
    </lineage>
</organism>
<evidence type="ECO:0000259" key="5">
    <source>
        <dbReference type="PROSITE" id="PS50931"/>
    </source>
</evidence>
<dbReference type="InterPro" id="IPR036390">
    <property type="entry name" value="WH_DNA-bd_sf"/>
</dbReference>
<dbReference type="Gene3D" id="1.10.10.10">
    <property type="entry name" value="Winged helix-like DNA-binding domain superfamily/Winged helix DNA-binding domain"/>
    <property type="match status" value="1"/>
</dbReference>
<dbReference type="PANTHER" id="PTHR30346:SF0">
    <property type="entry name" value="HCA OPERON TRANSCRIPTIONAL ACTIVATOR HCAR"/>
    <property type="match status" value="1"/>
</dbReference>
<dbReference type="SUPFAM" id="SSF53850">
    <property type="entry name" value="Periplasmic binding protein-like II"/>
    <property type="match status" value="1"/>
</dbReference>
<name>A0ABP9P081_9PSEU</name>
<dbReference type="PRINTS" id="PR00039">
    <property type="entry name" value="HTHLYSR"/>
</dbReference>
<proteinExistence type="inferred from homology"/>
<dbReference type="InterPro" id="IPR005119">
    <property type="entry name" value="LysR_subst-bd"/>
</dbReference>
<dbReference type="InterPro" id="IPR036388">
    <property type="entry name" value="WH-like_DNA-bd_sf"/>
</dbReference>
<evidence type="ECO:0000313" key="6">
    <source>
        <dbReference type="EMBL" id="GAA5138143.1"/>
    </source>
</evidence>
<dbReference type="EMBL" id="BAABJO010000039">
    <property type="protein sequence ID" value="GAA5138143.1"/>
    <property type="molecule type" value="Genomic_DNA"/>
</dbReference>
<dbReference type="Pfam" id="PF03466">
    <property type="entry name" value="LysR_substrate"/>
    <property type="match status" value="1"/>
</dbReference>
<sequence>MDVELRHLRSLVAIAEAGGFTGAAAELGVTQPSVSRALAALEEALGVRVLRRTSREVVLTAAGERVLARARRVLAEVEDLTREARSGHTQLRLGHAWAALGAHTVELQRRWAAVHPDVSLHLVRTNSPTGGLAEGACDVAVVRAPSGPDRIDAGRFDGAVVGLEARYCALAADDPLARRRQLRLADLTERVIAIDPRTGTTTVDLWPPGARPEVEESHDVDDWLAVIASGRCVGVTAESTLTQYRRQGVVFRRLRDAPPVPVRIVWWRDDPHPSAADVVGLLAELYRRRTPHRRG</sequence>
<dbReference type="Gene3D" id="3.40.190.10">
    <property type="entry name" value="Periplasmic binding protein-like II"/>
    <property type="match status" value="2"/>
</dbReference>
<comment type="similarity">
    <text evidence="1">Belongs to the LysR transcriptional regulatory family.</text>
</comment>
<dbReference type="SUPFAM" id="SSF46785">
    <property type="entry name" value="Winged helix' DNA-binding domain"/>
    <property type="match status" value="1"/>
</dbReference>